<sequence>MLISTISGLVVIRPNLSPNYEFSRGIGVSPDISNATSNPITRESFPDHVIAFLSNATCIRLSSYFAAAAAGTTTNTFSCCNYSKNTAVFLFLRSCCLLVIK</sequence>
<gene>
    <name evidence="1" type="ORF">OWV82_012337</name>
</gene>
<organism evidence="1 2">
    <name type="scientific">Melia azedarach</name>
    <name type="common">Chinaberry tree</name>
    <dbReference type="NCBI Taxonomy" id="155640"/>
    <lineage>
        <taxon>Eukaryota</taxon>
        <taxon>Viridiplantae</taxon>
        <taxon>Streptophyta</taxon>
        <taxon>Embryophyta</taxon>
        <taxon>Tracheophyta</taxon>
        <taxon>Spermatophyta</taxon>
        <taxon>Magnoliopsida</taxon>
        <taxon>eudicotyledons</taxon>
        <taxon>Gunneridae</taxon>
        <taxon>Pentapetalae</taxon>
        <taxon>rosids</taxon>
        <taxon>malvids</taxon>
        <taxon>Sapindales</taxon>
        <taxon>Meliaceae</taxon>
        <taxon>Melia</taxon>
    </lineage>
</organism>
<evidence type="ECO:0000313" key="2">
    <source>
        <dbReference type="Proteomes" id="UP001164539"/>
    </source>
</evidence>
<protein>
    <submittedName>
        <fullName evidence="1">Uncharacterized protein</fullName>
    </submittedName>
</protein>
<comment type="caution">
    <text evidence="1">The sequence shown here is derived from an EMBL/GenBank/DDBJ whole genome shotgun (WGS) entry which is preliminary data.</text>
</comment>
<name>A0ACC1Y218_MELAZ</name>
<accession>A0ACC1Y218</accession>
<keyword evidence="2" id="KW-1185">Reference proteome</keyword>
<reference evidence="1 2" key="1">
    <citation type="journal article" date="2023" name="Science">
        <title>Complex scaffold remodeling in plant triterpene biosynthesis.</title>
        <authorList>
            <person name="De La Pena R."/>
            <person name="Hodgson H."/>
            <person name="Liu J.C."/>
            <person name="Stephenson M.J."/>
            <person name="Martin A.C."/>
            <person name="Owen C."/>
            <person name="Harkess A."/>
            <person name="Leebens-Mack J."/>
            <person name="Jimenez L.E."/>
            <person name="Osbourn A."/>
            <person name="Sattely E.S."/>
        </authorList>
    </citation>
    <scope>NUCLEOTIDE SEQUENCE [LARGE SCALE GENOMIC DNA]</scope>
    <source>
        <strain evidence="2">cv. JPN11</strain>
        <tissue evidence="1">Leaf</tissue>
    </source>
</reference>
<proteinExistence type="predicted"/>
<evidence type="ECO:0000313" key="1">
    <source>
        <dbReference type="EMBL" id="KAJ4717463.1"/>
    </source>
</evidence>
<dbReference type="Proteomes" id="UP001164539">
    <property type="component" value="Chromosome 6"/>
</dbReference>
<dbReference type="EMBL" id="CM051399">
    <property type="protein sequence ID" value="KAJ4717463.1"/>
    <property type="molecule type" value="Genomic_DNA"/>
</dbReference>